<proteinExistence type="predicted"/>
<name>A0A0A1T2N1_9HYPO</name>
<feature type="signal peptide" evidence="1">
    <location>
        <begin position="1"/>
        <end position="16"/>
    </location>
</feature>
<reference evidence="2 3" key="1">
    <citation type="journal article" date="2015" name="Genome Announc.">
        <title>Draft Genome Sequence and Gene Annotation of the Entomopathogenic Fungus Verticillium hemipterigenum.</title>
        <authorList>
            <person name="Horn F."/>
            <person name="Habel A."/>
            <person name="Scharf D.H."/>
            <person name="Dworschak J."/>
            <person name="Brakhage A.A."/>
            <person name="Guthke R."/>
            <person name="Hertweck C."/>
            <person name="Linde J."/>
        </authorList>
    </citation>
    <scope>NUCLEOTIDE SEQUENCE [LARGE SCALE GENOMIC DNA]</scope>
</reference>
<evidence type="ECO:0008006" key="4">
    <source>
        <dbReference type="Google" id="ProtNLM"/>
    </source>
</evidence>
<dbReference type="HOGENOM" id="CLU_1116409_0_0_1"/>
<dbReference type="SUPFAM" id="SSF55486">
    <property type="entry name" value="Metalloproteases ('zincins'), catalytic domain"/>
    <property type="match status" value="1"/>
</dbReference>
<evidence type="ECO:0000313" key="3">
    <source>
        <dbReference type="Proteomes" id="UP000039046"/>
    </source>
</evidence>
<evidence type="ECO:0000313" key="2">
    <source>
        <dbReference type="EMBL" id="CEJ80512.1"/>
    </source>
</evidence>
<gene>
    <name evidence="2" type="ORF">VHEMI00690</name>
</gene>
<dbReference type="EMBL" id="CDHN01000001">
    <property type="protein sequence ID" value="CEJ80512.1"/>
    <property type="molecule type" value="Genomic_DNA"/>
</dbReference>
<keyword evidence="3" id="KW-1185">Reference proteome</keyword>
<dbReference type="GO" id="GO:0008237">
    <property type="term" value="F:metallopeptidase activity"/>
    <property type="evidence" value="ECO:0007669"/>
    <property type="project" value="InterPro"/>
</dbReference>
<dbReference type="InterPro" id="IPR024079">
    <property type="entry name" value="MetalloPept_cat_dom_sf"/>
</dbReference>
<protein>
    <recommendedName>
        <fullName evidence="4">Lysine-specific metallo-endopeptidase domain-containing protein</fullName>
    </recommendedName>
</protein>
<sequence>MKITWGLLIAAALADAKLPAYKVLPLDGSVQESGPSLYFKDGSVIHNAKLPDLIEPLRGARSTAAGPDSSCEPFKYPVMDASDSCRLYSRRAKDVVNAVNNTTFLKYFKRADKKMRDHIAGMYGRLEKECSKPAGEVKLSCQHPLCDRGALYALDGNQTTGETTAIYCPNFWPFYDEQYRDKHLCEGKGKRDTMTHGAMLLSHVSWTKPVGAQFKFEGDYIAEDLGALGDFAYNEAHYCLDVPSRRSVR</sequence>
<dbReference type="Proteomes" id="UP000039046">
    <property type="component" value="Unassembled WGS sequence"/>
</dbReference>
<feature type="chain" id="PRO_5001979326" description="Lysine-specific metallo-endopeptidase domain-containing protein" evidence="1">
    <location>
        <begin position="17"/>
        <end position="249"/>
    </location>
</feature>
<keyword evidence="1" id="KW-0732">Signal</keyword>
<organism evidence="2 3">
    <name type="scientific">[Torrubiella] hemipterigena</name>
    <dbReference type="NCBI Taxonomy" id="1531966"/>
    <lineage>
        <taxon>Eukaryota</taxon>
        <taxon>Fungi</taxon>
        <taxon>Dikarya</taxon>
        <taxon>Ascomycota</taxon>
        <taxon>Pezizomycotina</taxon>
        <taxon>Sordariomycetes</taxon>
        <taxon>Hypocreomycetidae</taxon>
        <taxon>Hypocreales</taxon>
        <taxon>Clavicipitaceae</taxon>
        <taxon>Clavicipitaceae incertae sedis</taxon>
        <taxon>'Torrubiella' clade</taxon>
    </lineage>
</organism>
<accession>A0A0A1T2N1</accession>
<dbReference type="AlphaFoldDB" id="A0A0A1T2N1"/>
<evidence type="ECO:0000256" key="1">
    <source>
        <dbReference type="SAM" id="SignalP"/>
    </source>
</evidence>
<dbReference type="Gene3D" id="3.40.390.10">
    <property type="entry name" value="Collagenase (Catalytic Domain)"/>
    <property type="match status" value="1"/>
</dbReference>